<evidence type="ECO:0000313" key="3">
    <source>
        <dbReference type="Proteomes" id="UP000009168"/>
    </source>
</evidence>
<evidence type="ECO:0000313" key="2">
    <source>
        <dbReference type="EMBL" id="EAS02064.2"/>
    </source>
</evidence>
<gene>
    <name evidence="2" type="ORF">TTHERM_00502550</name>
</gene>
<dbReference type="GeneID" id="7827196"/>
<dbReference type="InParanoid" id="I7MGU8"/>
<dbReference type="OrthoDB" id="286604at2759"/>
<protein>
    <submittedName>
        <fullName evidence="2">Uncharacterized protein</fullName>
    </submittedName>
</protein>
<dbReference type="Proteomes" id="UP000009168">
    <property type="component" value="Unassembled WGS sequence"/>
</dbReference>
<sequence>MISKSNYFQQGQQTIINKHNCTFGSCISELNKINKKYLNNIKKGNKTFCLLQSNLYENDLFSHYKDNPLLRELYDRSKVNKCNHLLLVEALLKNNQKCELVFFDLNMFLGNIQISRLQRPFLNNMSMISEFLEKNIIPQLKKLQIREILALKYAFAGQDKNLDEYESGFDNYLKYVIKQNIDLHLFIQYVYDILNNISDGDFNCNSVYISKDVCLLDLEPFVNVCAISIQFFNYRLREENKQYTKNNLPRITFLNLDGYDHGYINYNCFKDNIKNVQYISLFDDNIVSFEECKDIFEGRMEIENERKQQQINKETQLQNEVRLSGQKEKIISCLDTFSQMPDEEYKQKNLYQKNSIMIPLQSYPLDILTNQKEREEYQISSGKIRKVLNDIVYPSIKNFQPELVIVTYSLSMNKQSHKKKSQGDTNYSYNNFSLNEQLFSEIMTHIQIYANSKVIYCPHILKNIFQVSRNDYKSNKNYSFDEKYYFNTMQSFAFSDAQQIESMYQYQQNILGAFFQVQSLQLVEPIPKDYFYNDPLKTLTQIQFQNRMNRYASFISDQHNQNIKQYIASNINIQKQTQIMQQIAHYHKSEKLKDQFLQKYRKEYENNDEMKDENNNQIIETLEDNKMLKYNHFVYDSLQIILKAGNEEELKAQRLYFEDKEGQKLYFTQQSQYYVDYEQQVVFIFNIISDNLSPQNYYASFKEGNISEGGILKCNPLPYFFPEKLEGGNQMIEYLLEFSICIFQNYILVVYGKYIYTHKSKVISIQSLVNLQENQFKISDQILYFNFELFDKTSEGHKKDIQWQALNIQSNADKQFPERFIKTNNFGRLYHACIITDKSTSKKHKKYEPILFVFGGIKSFDSQQQSNGFSQLFCNSIIRIAPQYYEKGEENIDEIFKKDWYVSMLDKSKCITTMRPFCNSQAIEISKNKILLIGGTHNKYLIPLQNEKIFAYTFSITKETAISNESKKVQKQLKSKQLKQSKIQTAIQNERGWQLNEVEPKQFGTQFTNAALSSQNKNIFFQKDGYNVQYFIMLNQEKYVNKKIYLKLQQNHDQQQSPYCCNIQINTLQNPQNGTESNNLSANSETGKELPQTNKTLKLQLNHIDVCSLQQNNKNNLNYLPLSYFSNNHPNSLIKEKVNLIYQSNTELKESSRFSRSLDTNVSKITNQQQNNQQQNESFLKKIQLYRSRSQNQQQGIFTNNIQSQNQLPQQQSNVQSYQQNIQLNNQNNSSAHLNNLQNNSQNNLINKQNSFNNLLNTSNNQLKNTNSFQNTLNNQQLPLYNQQNSLNNQQNNLNNLPNTLNNQQNNLNYQQNNLNNIPNTLNYQQNNLNYQQNNLNNLPNTLNNLQNQVPILQNQQNQISIEKFQANQRGLIIPNQQLSQPIQQNFNNQLIRMDQNNQQSGQQLFYMKNNTTQNFHSIEQAQNFQSLQNLQINKQQSLNQLQQTNQLAQNDQKQSEPQIQNIQQQQQLLLQQRQSSSGQIQLQNQQNASKQLAGFYDNTNQQNYIYGQNMQQRVINPIYKEKPRFQEHLLNESKKLYTKIYPGSKIGLLNIVIVHLDFKQRNKIIKIEGGSFQDNYKFLQSYSENIDFQKSIFQQQIQVLQQQQQPLNQQPYTQECLQEIPNNSPKEQPKQIQTEMNTIQHNPSFGIPYILQSNFFAAQAPGEIYYQNYLYYISIADNKPIYPLKIDIKVNAKSFQAILDNDYISPEPNKIRGIYLSQCGSIFFLLYKEKQSTYHVLCCKNTADIISNKCMIFDKYIKYRTKAELYKYIKNQLTNPEFEKYDKKKQDEEKKNLQILIERQIQDFDKLNETLDFNILVDDQFIYFLSPLIIKHLKNNPPQNQLELERVQSHHIFLSYRSSQKDLEVIPQDLQWFKNYNEDNIKAAQSKKHIAMILNKIFKSSDRENEYYLKYKILNKINKQLKTQEIVESSEYTYKFRCNINIDSIKNIHQIISKSDQDKFDLIFILIENINTNYKRFFTFKPTNFHENVQSQNEIVNDIKIDHSQIFRDYIFTSLQQAKAEDYYIFDDINKSLWNAYPKSNQNTTQSTSMTLEQNKNMTLEQTLAQKNATSIQKNKDFLKLQYQQSFKDIL</sequence>
<feature type="coiled-coil region" evidence="1">
    <location>
        <begin position="1784"/>
        <end position="1811"/>
    </location>
</feature>
<dbReference type="eggNOG" id="ENOG502SVTI">
    <property type="taxonomic scope" value="Eukaryota"/>
</dbReference>
<name>I7MGU8_TETTS</name>
<accession>I7MGU8</accession>
<dbReference type="RefSeq" id="XP_001022309.2">
    <property type="nucleotide sequence ID" value="XM_001022309.2"/>
</dbReference>
<proteinExistence type="predicted"/>
<keyword evidence="3" id="KW-1185">Reference proteome</keyword>
<keyword evidence="1" id="KW-0175">Coiled coil</keyword>
<dbReference type="KEGG" id="tet:TTHERM_00502550"/>
<reference evidence="3" key="1">
    <citation type="journal article" date="2006" name="PLoS Biol.">
        <title>Macronuclear genome sequence of the ciliate Tetrahymena thermophila, a model eukaryote.</title>
        <authorList>
            <person name="Eisen J.A."/>
            <person name="Coyne R.S."/>
            <person name="Wu M."/>
            <person name="Wu D."/>
            <person name="Thiagarajan M."/>
            <person name="Wortman J.R."/>
            <person name="Badger J.H."/>
            <person name="Ren Q."/>
            <person name="Amedeo P."/>
            <person name="Jones K.M."/>
            <person name="Tallon L.J."/>
            <person name="Delcher A.L."/>
            <person name="Salzberg S.L."/>
            <person name="Silva J.C."/>
            <person name="Haas B.J."/>
            <person name="Majoros W.H."/>
            <person name="Farzad M."/>
            <person name="Carlton J.M."/>
            <person name="Smith R.K. Jr."/>
            <person name="Garg J."/>
            <person name="Pearlman R.E."/>
            <person name="Karrer K.M."/>
            <person name="Sun L."/>
            <person name="Manning G."/>
            <person name="Elde N.C."/>
            <person name="Turkewitz A.P."/>
            <person name="Asai D.J."/>
            <person name="Wilkes D.E."/>
            <person name="Wang Y."/>
            <person name="Cai H."/>
            <person name="Collins K."/>
            <person name="Stewart B.A."/>
            <person name="Lee S.R."/>
            <person name="Wilamowska K."/>
            <person name="Weinberg Z."/>
            <person name="Ruzzo W.L."/>
            <person name="Wloga D."/>
            <person name="Gaertig J."/>
            <person name="Frankel J."/>
            <person name="Tsao C.-C."/>
            <person name="Gorovsky M.A."/>
            <person name="Keeling P.J."/>
            <person name="Waller R.F."/>
            <person name="Patron N.J."/>
            <person name="Cherry J.M."/>
            <person name="Stover N.A."/>
            <person name="Krieger C.J."/>
            <person name="del Toro C."/>
            <person name="Ryder H.F."/>
            <person name="Williamson S.C."/>
            <person name="Barbeau R.A."/>
            <person name="Hamilton E.P."/>
            <person name="Orias E."/>
        </authorList>
    </citation>
    <scope>NUCLEOTIDE SEQUENCE [LARGE SCALE GENOMIC DNA]</scope>
    <source>
        <strain evidence="3">SB210</strain>
    </source>
</reference>
<evidence type="ECO:0000256" key="1">
    <source>
        <dbReference type="SAM" id="Coils"/>
    </source>
</evidence>
<dbReference type="EMBL" id="GG662548">
    <property type="protein sequence ID" value="EAS02064.2"/>
    <property type="molecule type" value="Genomic_DNA"/>
</dbReference>
<organism evidence="2 3">
    <name type="scientific">Tetrahymena thermophila (strain SB210)</name>
    <dbReference type="NCBI Taxonomy" id="312017"/>
    <lineage>
        <taxon>Eukaryota</taxon>
        <taxon>Sar</taxon>
        <taxon>Alveolata</taxon>
        <taxon>Ciliophora</taxon>
        <taxon>Intramacronucleata</taxon>
        <taxon>Oligohymenophorea</taxon>
        <taxon>Hymenostomatida</taxon>
        <taxon>Tetrahymenina</taxon>
        <taxon>Tetrahymenidae</taxon>
        <taxon>Tetrahymena</taxon>
    </lineage>
</organism>